<evidence type="ECO:0000313" key="2">
    <source>
        <dbReference type="EMBL" id="PON74187.1"/>
    </source>
</evidence>
<sequence length="79" mass="8829">MEGKGKHFINFHSLSSRSRIKKHDMRVINYSMVESLEARSRDDTENAIGRNLRGQSHVAKSYSGRNGINVDAGSCYSGL</sequence>
<dbReference type="Proteomes" id="UP000237000">
    <property type="component" value="Unassembled WGS sequence"/>
</dbReference>
<comment type="caution">
    <text evidence="2">The sequence shown here is derived from an EMBL/GenBank/DDBJ whole genome shotgun (WGS) entry which is preliminary data.</text>
</comment>
<name>A0A2P5DLL5_TREOI</name>
<evidence type="ECO:0000256" key="1">
    <source>
        <dbReference type="SAM" id="MobiDB-lite"/>
    </source>
</evidence>
<dbReference type="AlphaFoldDB" id="A0A2P5DLL5"/>
<evidence type="ECO:0000313" key="3">
    <source>
        <dbReference type="Proteomes" id="UP000237000"/>
    </source>
</evidence>
<dbReference type="EMBL" id="JXTC01000262">
    <property type="protein sequence ID" value="PON74187.1"/>
    <property type="molecule type" value="Genomic_DNA"/>
</dbReference>
<dbReference type="InParanoid" id="A0A2P5DLL5"/>
<protein>
    <submittedName>
        <fullName evidence="2">Uncharacterized protein</fullName>
    </submittedName>
</protein>
<keyword evidence="3" id="KW-1185">Reference proteome</keyword>
<proteinExistence type="predicted"/>
<organism evidence="2 3">
    <name type="scientific">Trema orientale</name>
    <name type="common">Charcoal tree</name>
    <name type="synonym">Celtis orientalis</name>
    <dbReference type="NCBI Taxonomy" id="63057"/>
    <lineage>
        <taxon>Eukaryota</taxon>
        <taxon>Viridiplantae</taxon>
        <taxon>Streptophyta</taxon>
        <taxon>Embryophyta</taxon>
        <taxon>Tracheophyta</taxon>
        <taxon>Spermatophyta</taxon>
        <taxon>Magnoliopsida</taxon>
        <taxon>eudicotyledons</taxon>
        <taxon>Gunneridae</taxon>
        <taxon>Pentapetalae</taxon>
        <taxon>rosids</taxon>
        <taxon>fabids</taxon>
        <taxon>Rosales</taxon>
        <taxon>Cannabaceae</taxon>
        <taxon>Trema</taxon>
    </lineage>
</organism>
<accession>A0A2P5DLL5</accession>
<feature type="region of interest" description="Disordered" evidence="1">
    <location>
        <begin position="40"/>
        <end position="70"/>
    </location>
</feature>
<gene>
    <name evidence="2" type="ORF">TorRG33x02_247660</name>
</gene>
<reference evidence="3" key="1">
    <citation type="submission" date="2016-06" db="EMBL/GenBank/DDBJ databases">
        <title>Parallel loss of symbiosis genes in relatives of nitrogen-fixing non-legume Parasponia.</title>
        <authorList>
            <person name="Van Velzen R."/>
            <person name="Holmer R."/>
            <person name="Bu F."/>
            <person name="Rutten L."/>
            <person name="Van Zeijl A."/>
            <person name="Liu W."/>
            <person name="Santuari L."/>
            <person name="Cao Q."/>
            <person name="Sharma T."/>
            <person name="Shen D."/>
            <person name="Roswanjaya Y."/>
            <person name="Wardhani T."/>
            <person name="Kalhor M.S."/>
            <person name="Jansen J."/>
            <person name="Van den Hoogen J."/>
            <person name="Gungor B."/>
            <person name="Hartog M."/>
            <person name="Hontelez J."/>
            <person name="Verver J."/>
            <person name="Yang W.-C."/>
            <person name="Schijlen E."/>
            <person name="Repin R."/>
            <person name="Schilthuizen M."/>
            <person name="Schranz E."/>
            <person name="Heidstra R."/>
            <person name="Miyata K."/>
            <person name="Fedorova E."/>
            <person name="Kohlen W."/>
            <person name="Bisseling T."/>
            <person name="Smit S."/>
            <person name="Geurts R."/>
        </authorList>
    </citation>
    <scope>NUCLEOTIDE SEQUENCE [LARGE SCALE GENOMIC DNA]</scope>
    <source>
        <strain evidence="3">cv. RG33-2</strain>
    </source>
</reference>